<comment type="caution">
    <text evidence="2">The sequence shown here is derived from an EMBL/GenBank/DDBJ whole genome shotgun (WGS) entry which is preliminary data.</text>
</comment>
<dbReference type="AlphaFoldDB" id="A0A229SM98"/>
<protein>
    <submittedName>
        <fullName evidence="2">Aldo/keto reductase</fullName>
    </submittedName>
</protein>
<sequence>MTTTAPGAVRLPRRPDVVISGIGFGGAPIGDLYEPIGEDRARATVDAAWDGGIRYYDTAPHYGLGLSERRVGAALAGRPHRTLSTKVGRLLELDETGALCRVRDYSRSGVTRSLEASLRRLGVDRIDIVYVHDPDDHWEQASAEAVPALCALRDQGVIGAVGVGMNQSAMLARFVAETDVDLVMCAGRFTLLEQPALADLLPTALGRQVGIIAAGVFNSGVLARASPPRDARYDYVQAPAEVLAKTRALAEACRGHGTTLPAAAAWFPRTHPAVLGVVLGMSSADEVRQNLALPCPPDELWTDLVARGLLSPCYAGPA</sequence>
<dbReference type="CDD" id="cd19162">
    <property type="entry name" value="AKR_FDH"/>
    <property type="match status" value="1"/>
</dbReference>
<dbReference type="InterPro" id="IPR044477">
    <property type="entry name" value="FDH-like"/>
</dbReference>
<reference evidence="3" key="1">
    <citation type="submission" date="2017-07" db="EMBL/GenBank/DDBJ databases">
        <title>Comparative genome mining reveals phylogenetic distribution patterns of secondary metabolites in Amycolatopsis.</title>
        <authorList>
            <person name="Adamek M."/>
            <person name="Alanjary M."/>
            <person name="Sales-Ortells H."/>
            <person name="Goodfellow M."/>
            <person name="Bull A.T."/>
            <person name="Kalinowski J."/>
            <person name="Ziemert N."/>
        </authorList>
    </citation>
    <scope>NUCLEOTIDE SEQUENCE [LARGE SCALE GENOMIC DNA]</scope>
    <source>
        <strain evidence="3">H5</strain>
    </source>
</reference>
<dbReference type="Proteomes" id="UP000215199">
    <property type="component" value="Unassembled WGS sequence"/>
</dbReference>
<dbReference type="PANTHER" id="PTHR42686">
    <property type="entry name" value="GH17980P-RELATED"/>
    <property type="match status" value="1"/>
</dbReference>
<dbReference type="GO" id="GO:0016491">
    <property type="term" value="F:oxidoreductase activity"/>
    <property type="evidence" value="ECO:0007669"/>
    <property type="project" value="InterPro"/>
</dbReference>
<dbReference type="Pfam" id="PF00248">
    <property type="entry name" value="Aldo_ket_red"/>
    <property type="match status" value="1"/>
</dbReference>
<evidence type="ECO:0000259" key="1">
    <source>
        <dbReference type="Pfam" id="PF00248"/>
    </source>
</evidence>
<dbReference type="OrthoDB" id="9768851at2"/>
<proteinExistence type="predicted"/>
<organism evidence="2 3">
    <name type="scientific">Amycolatopsis vastitatis</name>
    <dbReference type="NCBI Taxonomy" id="1905142"/>
    <lineage>
        <taxon>Bacteria</taxon>
        <taxon>Bacillati</taxon>
        <taxon>Actinomycetota</taxon>
        <taxon>Actinomycetes</taxon>
        <taxon>Pseudonocardiales</taxon>
        <taxon>Pseudonocardiaceae</taxon>
        <taxon>Amycolatopsis</taxon>
    </lineage>
</organism>
<dbReference type="SUPFAM" id="SSF51430">
    <property type="entry name" value="NAD(P)-linked oxidoreductase"/>
    <property type="match status" value="1"/>
</dbReference>
<dbReference type="RefSeq" id="WP_093953650.1">
    <property type="nucleotide sequence ID" value="NZ_NMUL01000067.1"/>
</dbReference>
<dbReference type="Gene3D" id="3.20.20.100">
    <property type="entry name" value="NADP-dependent oxidoreductase domain"/>
    <property type="match status" value="1"/>
</dbReference>
<dbReference type="GO" id="GO:0005829">
    <property type="term" value="C:cytosol"/>
    <property type="evidence" value="ECO:0007669"/>
    <property type="project" value="TreeGrafter"/>
</dbReference>
<feature type="domain" description="NADP-dependent oxidoreductase" evidence="1">
    <location>
        <begin position="22"/>
        <end position="292"/>
    </location>
</feature>
<dbReference type="InterPro" id="IPR036812">
    <property type="entry name" value="NAD(P)_OxRdtase_dom_sf"/>
</dbReference>
<gene>
    <name evidence="2" type="ORF">CF165_44605</name>
</gene>
<dbReference type="EMBL" id="NMUL01000067">
    <property type="protein sequence ID" value="OXM59986.1"/>
    <property type="molecule type" value="Genomic_DNA"/>
</dbReference>
<dbReference type="InterPro" id="IPR023210">
    <property type="entry name" value="NADP_OxRdtase_dom"/>
</dbReference>
<dbReference type="InterPro" id="IPR020471">
    <property type="entry name" value="AKR"/>
</dbReference>
<name>A0A229SM98_9PSEU</name>
<accession>A0A229SM98</accession>
<dbReference type="PANTHER" id="PTHR42686:SF1">
    <property type="entry name" value="GH17980P-RELATED"/>
    <property type="match status" value="1"/>
</dbReference>
<evidence type="ECO:0000313" key="2">
    <source>
        <dbReference type="EMBL" id="OXM59986.1"/>
    </source>
</evidence>
<keyword evidence="3" id="KW-1185">Reference proteome</keyword>
<evidence type="ECO:0000313" key="3">
    <source>
        <dbReference type="Proteomes" id="UP000215199"/>
    </source>
</evidence>